<evidence type="ECO:0000256" key="6">
    <source>
        <dbReference type="PROSITE-ProRule" id="PRU01024"/>
    </source>
</evidence>
<organism evidence="8 9">
    <name type="scientific">Pseudooceanicola albus</name>
    <dbReference type="NCBI Taxonomy" id="2692189"/>
    <lineage>
        <taxon>Bacteria</taxon>
        <taxon>Pseudomonadati</taxon>
        <taxon>Pseudomonadota</taxon>
        <taxon>Alphaproteobacteria</taxon>
        <taxon>Rhodobacterales</taxon>
        <taxon>Paracoccaceae</taxon>
        <taxon>Pseudooceanicola</taxon>
    </lineage>
</organism>
<dbReference type="Proteomes" id="UP000477911">
    <property type="component" value="Unassembled WGS sequence"/>
</dbReference>
<evidence type="ECO:0000313" key="8">
    <source>
        <dbReference type="EMBL" id="MXN16720.1"/>
    </source>
</evidence>
<sequence>MEHLIERLGHHGDGVAQGPVFAPMTLPGETVSGTLNGERLENVKILTPSPDRVAAPCRHFRSCGGCAVQHAGEDYVAAWKLGIVRTALEAQGIEATFLPVATSPARSRRRAALSARKTKGGAMAGFHGRASDAIVAVPDCQLLHPDLMQAIPAAEALAVAGGARKGELSVLATLSDGGLDVAVTGGKPLDEALRMGLTATAQQLGLARLSWDGETIVTLNPPVQRFGRARVVPPPGSFLQATAHGEAVLRDAVLEIVGGARKVADLFAGCGTFALPLAERADVLAVEGSKAMTAALEEGWRRAGGLHALKVQARDLFRNPLEGEDFKGIDAVVIDPPRAGAEAQMRALAGSKVPVIAAVSCNPVTFARDARLLLEAGYVLGPVQVVDQFRWSPHVELVAAFRLT</sequence>
<dbReference type="AlphaFoldDB" id="A0A6L7FZH9"/>
<evidence type="ECO:0000256" key="3">
    <source>
        <dbReference type="ARBA" id="ARBA00022679"/>
    </source>
</evidence>
<evidence type="ECO:0000256" key="5">
    <source>
        <dbReference type="ARBA" id="ARBA00023014"/>
    </source>
</evidence>
<dbReference type="RefSeq" id="WP_160891234.1">
    <property type="nucleotide sequence ID" value="NZ_WUMU01000001.1"/>
</dbReference>
<evidence type="ECO:0000313" key="9">
    <source>
        <dbReference type="Proteomes" id="UP000477911"/>
    </source>
</evidence>
<dbReference type="InterPro" id="IPR029063">
    <property type="entry name" value="SAM-dependent_MTases_sf"/>
</dbReference>
<dbReference type="PROSITE" id="PS51687">
    <property type="entry name" value="SAM_MT_RNA_M5U"/>
    <property type="match status" value="1"/>
</dbReference>
<dbReference type="GO" id="GO:0051539">
    <property type="term" value="F:4 iron, 4 sulfur cluster binding"/>
    <property type="evidence" value="ECO:0007669"/>
    <property type="project" value="UniProtKB-KW"/>
</dbReference>
<protein>
    <submittedName>
        <fullName evidence="8">Class I SAM-dependent RNA methyltransferase</fullName>
    </submittedName>
</protein>
<dbReference type="Gene3D" id="2.40.50.140">
    <property type="entry name" value="Nucleic acid-binding proteins"/>
    <property type="match status" value="1"/>
</dbReference>
<keyword evidence="4 6" id="KW-0949">S-adenosyl-L-methionine</keyword>
<dbReference type="PROSITE" id="PS01230">
    <property type="entry name" value="TRMA_1"/>
    <property type="match status" value="1"/>
</dbReference>
<comment type="caution">
    <text evidence="8">The sequence shown here is derived from an EMBL/GenBank/DDBJ whole genome shotgun (WGS) entry which is preliminary data.</text>
</comment>
<feature type="active site" description="Nucleophile" evidence="6">
    <location>
        <position position="361"/>
    </location>
</feature>
<evidence type="ECO:0000256" key="2">
    <source>
        <dbReference type="ARBA" id="ARBA00022603"/>
    </source>
</evidence>
<dbReference type="Gene3D" id="2.40.50.1070">
    <property type="match status" value="1"/>
</dbReference>
<feature type="active site" evidence="7">
    <location>
        <position position="361"/>
    </location>
</feature>
<keyword evidence="3 6" id="KW-0808">Transferase</keyword>
<feature type="binding site" evidence="6">
    <location>
        <position position="335"/>
    </location>
    <ligand>
        <name>S-adenosyl-L-methionine</name>
        <dbReference type="ChEBI" id="CHEBI:59789"/>
    </ligand>
</feature>
<gene>
    <name evidence="8" type="ORF">GR170_02645</name>
</gene>
<reference evidence="8 9" key="1">
    <citation type="submission" date="2019-12" db="EMBL/GenBank/DDBJ databases">
        <authorList>
            <person name="Li M."/>
        </authorList>
    </citation>
    <scope>NUCLEOTIDE SEQUENCE [LARGE SCALE GENOMIC DNA]</scope>
    <source>
        <strain evidence="8 9">GBMRC 2024</strain>
    </source>
</reference>
<accession>A0A6L7FZH9</accession>
<feature type="binding site" evidence="6">
    <location>
        <position position="287"/>
    </location>
    <ligand>
        <name>S-adenosyl-L-methionine</name>
        <dbReference type="ChEBI" id="CHEBI:59789"/>
    </ligand>
</feature>
<comment type="similarity">
    <text evidence="6">Belongs to the class I-like SAM-binding methyltransferase superfamily. RNA M5U methyltransferase family.</text>
</comment>
<dbReference type="PANTHER" id="PTHR11061">
    <property type="entry name" value="RNA M5U METHYLTRANSFERASE"/>
    <property type="match status" value="1"/>
</dbReference>
<dbReference type="Gene3D" id="3.40.50.150">
    <property type="entry name" value="Vaccinia Virus protein VP39"/>
    <property type="match status" value="1"/>
</dbReference>
<feature type="binding site" evidence="6">
    <location>
        <position position="240"/>
    </location>
    <ligand>
        <name>S-adenosyl-L-methionine</name>
        <dbReference type="ChEBI" id="CHEBI:59789"/>
    </ligand>
</feature>
<dbReference type="InterPro" id="IPR030390">
    <property type="entry name" value="MeTrfase_TrmA_AS"/>
</dbReference>
<evidence type="ECO:0000256" key="4">
    <source>
        <dbReference type="ARBA" id="ARBA00022691"/>
    </source>
</evidence>
<dbReference type="Pfam" id="PF05958">
    <property type="entry name" value="tRNA_U5-meth_tr"/>
    <property type="match status" value="1"/>
</dbReference>
<dbReference type="CDD" id="cd02440">
    <property type="entry name" value="AdoMet_MTases"/>
    <property type="match status" value="1"/>
</dbReference>
<keyword evidence="1" id="KW-0479">Metal-binding</keyword>
<dbReference type="GO" id="GO:0070041">
    <property type="term" value="F:rRNA (uridine-C5-)-methyltransferase activity"/>
    <property type="evidence" value="ECO:0007669"/>
    <property type="project" value="TreeGrafter"/>
</dbReference>
<keyword evidence="9" id="KW-1185">Reference proteome</keyword>
<name>A0A6L7FZH9_9RHOB</name>
<feature type="binding site" evidence="6">
    <location>
        <position position="267"/>
    </location>
    <ligand>
        <name>S-adenosyl-L-methionine</name>
        <dbReference type="ChEBI" id="CHEBI:59789"/>
    </ligand>
</feature>
<keyword evidence="5" id="KW-0411">Iron-sulfur</keyword>
<dbReference type="EMBL" id="WUMU01000001">
    <property type="protein sequence ID" value="MXN16720.1"/>
    <property type="molecule type" value="Genomic_DNA"/>
</dbReference>
<keyword evidence="1" id="KW-0004">4Fe-4S</keyword>
<proteinExistence type="inferred from homology"/>
<dbReference type="InterPro" id="IPR010280">
    <property type="entry name" value="U5_MeTrfase_fam"/>
</dbReference>
<dbReference type="SUPFAM" id="SSF53335">
    <property type="entry name" value="S-adenosyl-L-methionine-dependent methyltransferases"/>
    <property type="match status" value="1"/>
</dbReference>
<dbReference type="GO" id="GO:0070475">
    <property type="term" value="P:rRNA base methylation"/>
    <property type="evidence" value="ECO:0007669"/>
    <property type="project" value="TreeGrafter"/>
</dbReference>
<keyword evidence="2 6" id="KW-0489">Methyltransferase</keyword>
<keyword evidence="1" id="KW-0408">Iron</keyword>
<dbReference type="PANTHER" id="PTHR11061:SF49">
    <property type="entry name" value="23S RRNA (URACIL(1939)-C(5))-METHYLTRANSFERASE RLMD"/>
    <property type="match status" value="1"/>
</dbReference>
<evidence type="ECO:0000256" key="1">
    <source>
        <dbReference type="ARBA" id="ARBA00022485"/>
    </source>
</evidence>
<evidence type="ECO:0000256" key="7">
    <source>
        <dbReference type="PROSITE-ProRule" id="PRU10015"/>
    </source>
</evidence>
<dbReference type="InterPro" id="IPR012340">
    <property type="entry name" value="NA-bd_OB-fold"/>
</dbReference>